<evidence type="ECO:0000259" key="9">
    <source>
        <dbReference type="PROSITE" id="PS50975"/>
    </source>
</evidence>
<dbReference type="SUPFAM" id="SSF52440">
    <property type="entry name" value="PreATP-grasp domain"/>
    <property type="match status" value="1"/>
</dbReference>
<dbReference type="RefSeq" id="WP_013825989.1">
    <property type="nucleotide sequence ID" value="NC_015574.1"/>
</dbReference>
<evidence type="ECO:0000256" key="2">
    <source>
        <dbReference type="ARBA" id="ARBA00001941"/>
    </source>
</evidence>
<dbReference type="InterPro" id="IPR005479">
    <property type="entry name" value="CPAse_ATP-bd"/>
</dbReference>
<dbReference type="InterPro" id="IPR051602">
    <property type="entry name" value="ACC_Biotin_Carboxylase"/>
</dbReference>
<comment type="cofactor">
    <cofactor evidence="1">
        <name>Mn(2+)</name>
        <dbReference type="ChEBI" id="CHEBI:29035"/>
    </cofactor>
</comment>
<dbReference type="PANTHER" id="PTHR48095">
    <property type="entry name" value="PYRUVATE CARBOXYLASE SUBUNIT A"/>
    <property type="match status" value="1"/>
</dbReference>
<dbReference type="NCBIfam" id="TIGR00514">
    <property type="entry name" value="accC"/>
    <property type="match status" value="1"/>
</dbReference>
<organism evidence="11 12">
    <name type="scientific">Methanobacterium paludis (strain DSM 25820 / JCM 18151 / SWAN1)</name>
    <dbReference type="NCBI Taxonomy" id="868131"/>
    <lineage>
        <taxon>Archaea</taxon>
        <taxon>Methanobacteriati</taxon>
        <taxon>Methanobacteriota</taxon>
        <taxon>Methanomada group</taxon>
        <taxon>Methanobacteria</taxon>
        <taxon>Methanobacteriales</taxon>
        <taxon>Methanobacteriaceae</taxon>
        <taxon>Methanobacterium</taxon>
    </lineage>
</organism>
<evidence type="ECO:0000256" key="4">
    <source>
        <dbReference type="ARBA" id="ARBA00022723"/>
    </source>
</evidence>
<evidence type="ECO:0000256" key="1">
    <source>
        <dbReference type="ARBA" id="ARBA00001936"/>
    </source>
</evidence>
<proteinExistence type="predicted"/>
<evidence type="ECO:0000313" key="12">
    <source>
        <dbReference type="Proteomes" id="UP000009231"/>
    </source>
</evidence>
<dbReference type="Gene3D" id="3.30.470.20">
    <property type="entry name" value="ATP-grasp fold, B domain"/>
    <property type="match status" value="1"/>
</dbReference>
<dbReference type="Pfam" id="PF00289">
    <property type="entry name" value="Biotin_carb_N"/>
    <property type="match status" value="1"/>
</dbReference>
<evidence type="ECO:0000256" key="8">
    <source>
        <dbReference type="PROSITE-ProRule" id="PRU00409"/>
    </source>
</evidence>
<evidence type="ECO:0000256" key="3">
    <source>
        <dbReference type="ARBA" id="ARBA00022598"/>
    </source>
</evidence>
<dbReference type="HOGENOM" id="CLU_000395_3_2_2"/>
<dbReference type="EMBL" id="CP002772">
    <property type="protein sequence ID" value="AEG18488.1"/>
    <property type="molecule type" value="Genomic_DNA"/>
</dbReference>
<dbReference type="PANTHER" id="PTHR48095:SF2">
    <property type="entry name" value="BIOTIN CARBOXYLASE, CHLOROPLASTIC"/>
    <property type="match status" value="1"/>
</dbReference>
<evidence type="ECO:0000256" key="7">
    <source>
        <dbReference type="ARBA" id="ARBA00022842"/>
    </source>
</evidence>
<dbReference type="InterPro" id="IPR005482">
    <property type="entry name" value="Biotin_COase_C"/>
</dbReference>
<dbReference type="PROSITE" id="PS00866">
    <property type="entry name" value="CPSASE_1"/>
    <property type="match status" value="1"/>
</dbReference>
<keyword evidence="7" id="KW-0460">Magnesium</keyword>
<keyword evidence="5 8" id="KW-0547">Nucleotide-binding</keyword>
<dbReference type="NCBIfam" id="NF006367">
    <property type="entry name" value="PRK08591.1"/>
    <property type="match status" value="1"/>
</dbReference>
<protein>
    <submittedName>
        <fullName evidence="11">Acetyl-CoA carboxylase, biotin carboxylase</fullName>
        <ecNumber evidence="11">6.4.1.1</ecNumber>
    </submittedName>
</protein>
<dbReference type="Pfam" id="PF02786">
    <property type="entry name" value="CPSase_L_D2"/>
    <property type="match status" value="1"/>
</dbReference>
<reference evidence="11 12" key="1">
    <citation type="journal article" date="2014" name="Int. J. Syst. Evol. Microbiol.">
        <title>Methanobacterium paludis sp. nov. and a novel strain of Methanobacterium lacus isolated from northern peatlands.</title>
        <authorList>
            <person name="Cadillo-Quiroz H."/>
            <person name="Brauer S.L."/>
            <person name="Goodson N."/>
            <person name="Yavitt J.B."/>
            <person name="Zinder S.H."/>
        </authorList>
    </citation>
    <scope>NUCLEOTIDE SEQUENCE [LARGE SCALE GENOMIC DNA]</scope>
    <source>
        <strain evidence="12">DSM 25820 / JCM 18151 / SWAN1</strain>
    </source>
</reference>
<dbReference type="InterPro" id="IPR011764">
    <property type="entry name" value="Biotin_carboxylation_dom"/>
</dbReference>
<dbReference type="InterPro" id="IPR004549">
    <property type="entry name" value="Acetyl_CoA_COase_biotin_COase"/>
</dbReference>
<dbReference type="AlphaFoldDB" id="F6D7M1"/>
<dbReference type="Pfam" id="PF02785">
    <property type="entry name" value="Biotin_carb_C"/>
    <property type="match status" value="1"/>
</dbReference>
<dbReference type="PROSITE" id="PS50975">
    <property type="entry name" value="ATP_GRASP"/>
    <property type="match status" value="1"/>
</dbReference>
<keyword evidence="6 8" id="KW-0067">ATP-binding</keyword>
<evidence type="ECO:0000256" key="6">
    <source>
        <dbReference type="ARBA" id="ARBA00022840"/>
    </source>
</evidence>
<dbReference type="InterPro" id="IPR011054">
    <property type="entry name" value="Rudment_hybrid_motif"/>
</dbReference>
<dbReference type="GO" id="GO:0005524">
    <property type="term" value="F:ATP binding"/>
    <property type="evidence" value="ECO:0007669"/>
    <property type="project" value="UniProtKB-UniRule"/>
</dbReference>
<dbReference type="InterPro" id="IPR016185">
    <property type="entry name" value="PreATP-grasp_dom_sf"/>
</dbReference>
<dbReference type="PROSITE" id="PS00867">
    <property type="entry name" value="CPSASE_2"/>
    <property type="match status" value="1"/>
</dbReference>
<dbReference type="FunFam" id="3.40.50.20:FF:000010">
    <property type="entry name" value="Propionyl-CoA carboxylase subunit alpha"/>
    <property type="match status" value="1"/>
</dbReference>
<dbReference type="STRING" id="868131.MSWAN_1474"/>
<dbReference type="Proteomes" id="UP000009231">
    <property type="component" value="Chromosome"/>
</dbReference>
<keyword evidence="4" id="KW-0479">Metal-binding</keyword>
<evidence type="ECO:0000259" key="10">
    <source>
        <dbReference type="PROSITE" id="PS50979"/>
    </source>
</evidence>
<accession>F6D7M1</accession>
<dbReference type="KEGG" id="mew:MSWAN_1474"/>
<dbReference type="EC" id="6.4.1.1" evidence="11"/>
<dbReference type="GeneID" id="10668980"/>
<dbReference type="SMART" id="SM00878">
    <property type="entry name" value="Biotin_carb_C"/>
    <property type="match status" value="1"/>
</dbReference>
<sequence>MFKKVLVANRGEIAIRIMRACRELDVKSIAVYSDADKNSLFAKYADEAYHIGESIPAKSYLNIEKIIDVAEKSGAEAIHPGYGFLAENPLLGEECEKHGIKLIGPKGQVIKDMGSKITSKTLMKKAGVPVVPGASKGISSADEAISMAEAIGYPVIVKASAGGGGIGMRTVYEEDEMMRAIESTQSVAASAFGDSTVYVEKYIEEPRHIEFQVLADEHGNTIHVADRECSIQRRHQKLIEEAPSPIMTDELRNKMGSAAVKAASAVGYTNAGTVEFIYSDGQFYFLEMNTRIQVEHPITEIVTGIDLVKEQIKIASGRELCCAQEDISVRGHAIECRINAEDPLNNFAPNPGKITGYRSPGGHGVRVDSGVYMNYSIPPFYDSMISKLIVLGRTRNEAIARMRRALSEYIILGVKTTIPFHKAMMTNSHFKKAELHTHFVDEHKKEIIANVEKVVQADKEMENRLKSTFLPSKKVAAVSAAVSSYMANSINNNTLER</sequence>
<evidence type="ECO:0000256" key="5">
    <source>
        <dbReference type="ARBA" id="ARBA00022741"/>
    </source>
</evidence>
<feature type="domain" description="ATP-grasp" evidence="9">
    <location>
        <begin position="120"/>
        <end position="316"/>
    </location>
</feature>
<dbReference type="InterPro" id="IPR011761">
    <property type="entry name" value="ATP-grasp"/>
</dbReference>
<keyword evidence="12" id="KW-1185">Reference proteome</keyword>
<feature type="domain" description="Biotin carboxylation" evidence="10">
    <location>
        <begin position="1"/>
        <end position="445"/>
    </location>
</feature>
<dbReference type="FunFam" id="3.30.1490.20:FF:000003">
    <property type="entry name" value="acetyl-CoA carboxylase isoform X1"/>
    <property type="match status" value="1"/>
</dbReference>
<dbReference type="GO" id="GO:0046872">
    <property type="term" value="F:metal ion binding"/>
    <property type="evidence" value="ECO:0007669"/>
    <property type="project" value="UniProtKB-KW"/>
</dbReference>
<gene>
    <name evidence="11" type="ordered locus">MSWAN_1474</name>
</gene>
<dbReference type="SUPFAM" id="SSF51246">
    <property type="entry name" value="Rudiment single hybrid motif"/>
    <property type="match status" value="1"/>
</dbReference>
<dbReference type="OrthoDB" id="31083at2157"/>
<dbReference type="SUPFAM" id="SSF56059">
    <property type="entry name" value="Glutathione synthetase ATP-binding domain-like"/>
    <property type="match status" value="1"/>
</dbReference>
<dbReference type="InterPro" id="IPR005481">
    <property type="entry name" value="BC-like_N"/>
</dbReference>
<dbReference type="GO" id="GO:0004736">
    <property type="term" value="F:pyruvate carboxylase activity"/>
    <property type="evidence" value="ECO:0007669"/>
    <property type="project" value="UniProtKB-EC"/>
</dbReference>
<comment type="cofactor">
    <cofactor evidence="2">
        <name>Co(2+)</name>
        <dbReference type="ChEBI" id="CHEBI:48828"/>
    </cofactor>
</comment>
<name>F6D7M1_METPW</name>
<evidence type="ECO:0000313" key="11">
    <source>
        <dbReference type="EMBL" id="AEG18488.1"/>
    </source>
</evidence>
<keyword evidence="3 11" id="KW-0436">Ligase</keyword>
<dbReference type="eggNOG" id="arCOG01590">
    <property type="taxonomic scope" value="Archaea"/>
</dbReference>
<dbReference type="NCBIfam" id="NF006406">
    <property type="entry name" value="PRK08654.1"/>
    <property type="match status" value="1"/>
</dbReference>
<dbReference type="PROSITE" id="PS50979">
    <property type="entry name" value="BC"/>
    <property type="match status" value="1"/>
</dbReference>